<dbReference type="OrthoDB" id="533833at2759"/>
<dbReference type="PaxDb" id="2711-XP_006468456.1"/>
<dbReference type="SMR" id="A0A067GCT8"/>
<protein>
    <submittedName>
        <fullName evidence="2">Uncharacterized protein</fullName>
    </submittedName>
</protein>
<evidence type="ECO:0000313" key="3">
    <source>
        <dbReference type="Proteomes" id="UP000027120"/>
    </source>
</evidence>
<evidence type="ECO:0000313" key="2">
    <source>
        <dbReference type="EMBL" id="KDO77409.1"/>
    </source>
</evidence>
<dbReference type="STRING" id="2711.A0A067GCT8"/>
<evidence type="ECO:0000256" key="1">
    <source>
        <dbReference type="SAM" id="MobiDB-lite"/>
    </source>
</evidence>
<dbReference type="AlphaFoldDB" id="A0A067GCT8"/>
<gene>
    <name evidence="2" type="ORF">CISIN_1g025108mg</name>
</gene>
<sequence>MGTGSSKEDSSSQLQPNEKPSQNESQNFAIAAKPADNTKETKVCEAKEAEVKLPHMYEAIVKDADSPIDKSSVDKLYDQLYYGVFLNQKSKRYWVEKKSGCNSFMLFSRALLITWAEDNRFWIWTPVKESSDDIVDVAELVQVCWLEIHARLDTTKLSPGISYEVLFVIMLKDPAYGWEVPVSLRLLLPNGTKQEHKENLIVKPRNQWIEIPVGEFKSTPENAGEMEISMYEYEGGKWKKGLVVKGVIIRPKNQALE</sequence>
<dbReference type="KEGG" id="cit:102625021"/>
<dbReference type="GO" id="GO:0030246">
    <property type="term" value="F:carbohydrate binding"/>
    <property type="evidence" value="ECO:0007669"/>
    <property type="project" value="InterPro"/>
</dbReference>
<feature type="compositionally biased region" description="Polar residues" evidence="1">
    <location>
        <begin position="11"/>
        <end position="28"/>
    </location>
</feature>
<accession>A0A067GCT8</accession>
<feature type="compositionally biased region" description="Basic and acidic residues" evidence="1">
    <location>
        <begin position="1"/>
        <end position="10"/>
    </location>
</feature>
<dbReference type="PANTHER" id="PTHR48478">
    <property type="entry name" value="LECTIN-LIKE"/>
    <property type="match status" value="1"/>
</dbReference>
<name>A0A067GCT8_CITSI</name>
<dbReference type="Proteomes" id="UP000027120">
    <property type="component" value="Unassembled WGS sequence"/>
</dbReference>
<dbReference type="InterPro" id="IPR052147">
    <property type="entry name" value="PP2-like/Lectin"/>
</dbReference>
<dbReference type="InterPro" id="IPR025886">
    <property type="entry name" value="PP2-like"/>
</dbReference>
<dbReference type="EMBL" id="KK784880">
    <property type="protein sequence ID" value="KDO77409.1"/>
    <property type="molecule type" value="Genomic_DNA"/>
</dbReference>
<dbReference type="Pfam" id="PF14299">
    <property type="entry name" value="PP2"/>
    <property type="match status" value="1"/>
</dbReference>
<reference evidence="2 3" key="1">
    <citation type="submission" date="2014-04" db="EMBL/GenBank/DDBJ databases">
        <authorList>
            <consortium name="International Citrus Genome Consortium"/>
            <person name="Gmitter F."/>
            <person name="Chen C."/>
            <person name="Farmerie W."/>
            <person name="Harkins T."/>
            <person name="Desany B."/>
            <person name="Mohiuddin M."/>
            <person name="Kodira C."/>
            <person name="Borodovsky M."/>
            <person name="Lomsadze A."/>
            <person name="Burns P."/>
            <person name="Jenkins J."/>
            <person name="Prochnik S."/>
            <person name="Shu S."/>
            <person name="Chapman J."/>
            <person name="Pitluck S."/>
            <person name="Schmutz J."/>
            <person name="Rokhsar D."/>
        </authorList>
    </citation>
    <scope>NUCLEOTIDE SEQUENCE</scope>
</reference>
<dbReference type="eggNOG" id="KOG0017">
    <property type="taxonomic scope" value="Eukaryota"/>
</dbReference>
<proteinExistence type="predicted"/>
<feature type="region of interest" description="Disordered" evidence="1">
    <location>
        <begin position="1"/>
        <end position="40"/>
    </location>
</feature>
<keyword evidence="3" id="KW-1185">Reference proteome</keyword>
<organism evidence="2 3">
    <name type="scientific">Citrus sinensis</name>
    <name type="common">Sweet orange</name>
    <name type="synonym">Citrus aurantium var. sinensis</name>
    <dbReference type="NCBI Taxonomy" id="2711"/>
    <lineage>
        <taxon>Eukaryota</taxon>
        <taxon>Viridiplantae</taxon>
        <taxon>Streptophyta</taxon>
        <taxon>Embryophyta</taxon>
        <taxon>Tracheophyta</taxon>
        <taxon>Spermatophyta</taxon>
        <taxon>Magnoliopsida</taxon>
        <taxon>eudicotyledons</taxon>
        <taxon>Gunneridae</taxon>
        <taxon>Pentapetalae</taxon>
        <taxon>rosids</taxon>
        <taxon>malvids</taxon>
        <taxon>Sapindales</taxon>
        <taxon>Rutaceae</taxon>
        <taxon>Aurantioideae</taxon>
        <taxon>Citrus</taxon>
    </lineage>
</organism>
<dbReference type="PANTHER" id="PTHR48478:SF1">
    <property type="entry name" value="LECTIN-LIKE"/>
    <property type="match status" value="1"/>
</dbReference>